<protein>
    <submittedName>
        <fullName evidence="1">Uncharacterized protein</fullName>
    </submittedName>
</protein>
<dbReference type="EMBL" id="JAHLQN010000001">
    <property type="protein sequence ID" value="MBU5626532.1"/>
    <property type="molecule type" value="Genomic_DNA"/>
</dbReference>
<evidence type="ECO:0000313" key="2">
    <source>
        <dbReference type="Proteomes" id="UP000787672"/>
    </source>
</evidence>
<name>A0ABS6F8N4_9FIRM</name>
<accession>A0ABS6F8N4</accession>
<reference evidence="1 2" key="1">
    <citation type="submission" date="2021-06" db="EMBL/GenBank/DDBJ databases">
        <authorList>
            <person name="Sun Q."/>
            <person name="Li D."/>
        </authorList>
    </citation>
    <scope>NUCLEOTIDE SEQUENCE [LARGE SCALE GENOMIC DNA]</scope>
    <source>
        <strain evidence="1 2">MSJ-2</strain>
    </source>
</reference>
<evidence type="ECO:0000313" key="1">
    <source>
        <dbReference type="EMBL" id="MBU5626532.1"/>
    </source>
</evidence>
<comment type="caution">
    <text evidence="1">The sequence shown here is derived from an EMBL/GenBank/DDBJ whole genome shotgun (WGS) entry which is preliminary data.</text>
</comment>
<proteinExistence type="predicted"/>
<organism evidence="1 2">
    <name type="scientific">Dysosmobacter acutus</name>
    <dbReference type="NCBI Taxonomy" id="2841504"/>
    <lineage>
        <taxon>Bacteria</taxon>
        <taxon>Bacillati</taxon>
        <taxon>Bacillota</taxon>
        <taxon>Clostridia</taxon>
        <taxon>Eubacteriales</taxon>
        <taxon>Oscillospiraceae</taxon>
        <taxon>Dysosmobacter</taxon>
    </lineage>
</organism>
<dbReference type="Proteomes" id="UP000787672">
    <property type="component" value="Unassembled WGS sequence"/>
</dbReference>
<keyword evidence="2" id="KW-1185">Reference proteome</keyword>
<dbReference type="RefSeq" id="WP_216632013.1">
    <property type="nucleotide sequence ID" value="NZ_JAHLQN010000001.1"/>
</dbReference>
<sequence length="56" mass="6109">MSKSLLLKTQLDHAIAILENIISAGTECGVGDTTWEALYGVQEFLARISDEVETLN</sequence>
<gene>
    <name evidence="1" type="ORF">KQI82_06310</name>
</gene>